<evidence type="ECO:0000313" key="2">
    <source>
        <dbReference type="EMBL" id="RID82533.1"/>
    </source>
</evidence>
<accession>A0A398B487</accession>
<evidence type="ECO:0008006" key="4">
    <source>
        <dbReference type="Google" id="ProtNLM"/>
    </source>
</evidence>
<dbReference type="EMBL" id="QWVS01000046">
    <property type="protein sequence ID" value="RID82533.1"/>
    <property type="molecule type" value="Genomic_DNA"/>
</dbReference>
<feature type="transmembrane region" description="Helical" evidence="1">
    <location>
        <begin position="246"/>
        <end position="276"/>
    </location>
</feature>
<dbReference type="RefSeq" id="WP_119118547.1">
    <property type="nucleotide sequence ID" value="NZ_QWVS01000046.1"/>
</dbReference>
<feature type="transmembrane region" description="Helical" evidence="1">
    <location>
        <begin position="367"/>
        <end position="390"/>
    </location>
</feature>
<keyword evidence="1" id="KW-1133">Transmembrane helix</keyword>
<feature type="transmembrane region" description="Helical" evidence="1">
    <location>
        <begin position="61"/>
        <end position="81"/>
    </location>
</feature>
<organism evidence="2 3">
    <name type="scientific">Peribacillus asahii</name>
    <dbReference type="NCBI Taxonomy" id="228899"/>
    <lineage>
        <taxon>Bacteria</taxon>
        <taxon>Bacillati</taxon>
        <taxon>Bacillota</taxon>
        <taxon>Bacilli</taxon>
        <taxon>Bacillales</taxon>
        <taxon>Bacillaceae</taxon>
        <taxon>Peribacillus</taxon>
    </lineage>
</organism>
<reference evidence="2 3" key="1">
    <citation type="submission" date="2018-08" db="EMBL/GenBank/DDBJ databases">
        <title>Bacillus jemisoniae sp. nov., Bacillus chryseoplanitiae sp. nov., Bacillus resnikiae sp. nov., and Bacillus frankliniae sp. nov., isolated from Viking spacecraft and associated surfaces.</title>
        <authorList>
            <person name="Seuylemezian A."/>
            <person name="Vaishampayan P."/>
        </authorList>
    </citation>
    <scope>NUCLEOTIDE SEQUENCE [LARGE SCALE GENOMIC DNA]</scope>
    <source>
        <strain evidence="2 3">MA001</strain>
    </source>
</reference>
<dbReference type="AlphaFoldDB" id="A0A398B487"/>
<keyword evidence="3" id="KW-1185">Reference proteome</keyword>
<feature type="transmembrane region" description="Helical" evidence="1">
    <location>
        <begin position="200"/>
        <end position="226"/>
    </location>
</feature>
<protein>
    <recommendedName>
        <fullName evidence="4">Permease</fullName>
    </recommendedName>
</protein>
<keyword evidence="1" id="KW-0812">Transmembrane</keyword>
<gene>
    <name evidence="2" type="ORF">D1953_18005</name>
</gene>
<feature type="transmembrane region" description="Helical" evidence="1">
    <location>
        <begin position="169"/>
        <end position="188"/>
    </location>
</feature>
<comment type="caution">
    <text evidence="2">The sequence shown here is derived from an EMBL/GenBank/DDBJ whole genome shotgun (WGS) entry which is preliminary data.</text>
</comment>
<feature type="transmembrane region" description="Helical" evidence="1">
    <location>
        <begin position="111"/>
        <end position="133"/>
    </location>
</feature>
<name>A0A398B487_9BACI</name>
<evidence type="ECO:0000256" key="1">
    <source>
        <dbReference type="SAM" id="Phobius"/>
    </source>
</evidence>
<evidence type="ECO:0000313" key="3">
    <source>
        <dbReference type="Proteomes" id="UP000266016"/>
    </source>
</evidence>
<proteinExistence type="predicted"/>
<sequence length="469" mass="51215">MKWKNRLHGEESPYMPAGPFKIRLPFIHYRFEWPDYVQGLLMCAVDLGAITLLAQHLGMPFEVALAVVVLNGLLYLFHHILGDPVIPGWITPAVPLIVLFVTQFDEGPDRVYALIAFQLTLGILSIVLGITGLASKVVYMVPNAIKAGIILGAGIGAIVSVFGEGGQFGTFPITITICIGFAFYLTFSKSFEQIRKKNKGFLFTLLGNLGILPAIFLAIIVAPLFGEAKWPDIQWGFSKPDFATLWAEYTVFGLGFPAMSFFIQAIPAVLATYLVVFGDVLKTKVLLSESDAVRTDEKVDYDPNRAHLIFGGRNSLMSMIGPDITMCGPLWAAMQVVAIERFKEGKKAMNSFFGGIGSFRWGTNTGLLLLPIVSLVQPILGVALALTLLVQGYVSVRIGVMQARSQRDLGIAGVVAALLVIKGASWAFAVGILLCFLIYGKDFFKGEVDNTFVKDSLESSKKEEMKEVI</sequence>
<dbReference type="Proteomes" id="UP000266016">
    <property type="component" value="Unassembled WGS sequence"/>
</dbReference>
<keyword evidence="1" id="KW-0472">Membrane</keyword>
<feature type="transmembrane region" description="Helical" evidence="1">
    <location>
        <begin position="145"/>
        <end position="163"/>
    </location>
</feature>
<feature type="transmembrane region" description="Helical" evidence="1">
    <location>
        <begin position="410"/>
        <end position="439"/>
    </location>
</feature>